<keyword evidence="2" id="KW-1185">Reference proteome</keyword>
<protein>
    <submittedName>
        <fullName evidence="1">Phenylacetate--CoA ligase family protein</fullName>
    </submittedName>
</protein>
<dbReference type="InterPro" id="IPR042099">
    <property type="entry name" value="ANL_N_sf"/>
</dbReference>
<accession>A0ABR8R638</accession>
<dbReference type="RefSeq" id="WP_151111186.1">
    <property type="nucleotide sequence ID" value="NZ_JACSQO010000001.1"/>
</dbReference>
<dbReference type="Proteomes" id="UP000640786">
    <property type="component" value="Unassembled WGS sequence"/>
</dbReference>
<dbReference type="GO" id="GO:0016874">
    <property type="term" value="F:ligase activity"/>
    <property type="evidence" value="ECO:0007669"/>
    <property type="project" value="UniProtKB-KW"/>
</dbReference>
<dbReference type="SUPFAM" id="SSF56801">
    <property type="entry name" value="Acetyl-CoA synthetase-like"/>
    <property type="match status" value="1"/>
</dbReference>
<reference evidence="1 2" key="1">
    <citation type="submission" date="2020-08" db="EMBL/GenBank/DDBJ databases">
        <title>A Genomic Blueprint of the Chicken Gut Microbiome.</title>
        <authorList>
            <person name="Gilroy R."/>
            <person name="Ravi A."/>
            <person name="Getino M."/>
            <person name="Pursley I."/>
            <person name="Horton D.L."/>
            <person name="Alikhan N.-F."/>
            <person name="Baker D."/>
            <person name="Gharbi K."/>
            <person name="Hall N."/>
            <person name="Watson M."/>
            <person name="Adriaenssens E.M."/>
            <person name="Foster-Nyarko E."/>
            <person name="Jarju S."/>
            <person name="Secka A."/>
            <person name="Antonio M."/>
            <person name="Oren A."/>
            <person name="Chaudhuri R."/>
            <person name="La Ragione R.M."/>
            <person name="Hildebrand F."/>
            <person name="Pallen M.J."/>
        </authorList>
    </citation>
    <scope>NUCLEOTIDE SEQUENCE [LARGE SCALE GENOMIC DNA]</scope>
    <source>
        <strain evidence="1 2">Sa2BUA9</strain>
    </source>
</reference>
<sequence length="429" mass="49677">MVRKTLRGTVFWGMDALKGKTIKQNYNDIKQIMESNTSNLKQLQSICNHAYDTVPFYNPLKSSNFSDLPVVTKNHYKEMYTSFQSQKHLNNVYHQMSTSGSTGTPFTVNQDRAKRERTMAEVIYFNEIEGQTLGQKYMYFKAWPEKKTTIEKLKQNLVPIDILRLDEEALESIRRTLQNDKHINSCLAYASSYEILSNYIYEKGDTPDMYNLKVIFSSSSLLKEETREKLEKIFGCPIIDRYSNQENGILAQTKSNDRVFRVNRASYFIELLKLDSDEPVNPGELGRIVVTDLYNHAMPIIRYDTGDLAISDDLDRHNISTLRSIQGRRIDMVYDAQGNVLTPHTISVHMKRYKKLKQWQFIQEDKTYYILKVNGAEGIYAENDFIDSFKGILGEDARIDVKFVNEIPVLASGKFKNTICNYKVPEKVK</sequence>
<keyword evidence="1" id="KW-0436">Ligase</keyword>
<comment type="caution">
    <text evidence="1">The sequence shown here is derived from an EMBL/GenBank/DDBJ whole genome shotgun (WGS) entry which is preliminary data.</text>
</comment>
<dbReference type="Gene3D" id="3.40.50.12780">
    <property type="entry name" value="N-terminal domain of ligase-like"/>
    <property type="match status" value="1"/>
</dbReference>
<dbReference type="InterPro" id="IPR053158">
    <property type="entry name" value="CapK_Type1_Caps_Biosynth"/>
</dbReference>
<evidence type="ECO:0000313" key="1">
    <source>
        <dbReference type="EMBL" id="MBD7943253.1"/>
    </source>
</evidence>
<name>A0ABR8R638_9BACI</name>
<dbReference type="PANTHER" id="PTHR36932">
    <property type="entry name" value="CAPSULAR POLYSACCHARIDE BIOSYNTHESIS PROTEIN"/>
    <property type="match status" value="1"/>
</dbReference>
<dbReference type="PANTHER" id="PTHR36932:SF1">
    <property type="entry name" value="CAPSULAR POLYSACCHARIDE BIOSYNTHESIS PROTEIN"/>
    <property type="match status" value="1"/>
</dbReference>
<gene>
    <name evidence="1" type="ORF">H9650_03905</name>
</gene>
<dbReference type="EMBL" id="JACSQO010000001">
    <property type="protein sequence ID" value="MBD7943253.1"/>
    <property type="molecule type" value="Genomic_DNA"/>
</dbReference>
<organism evidence="1 2">
    <name type="scientific">Psychrobacillus faecigallinarum</name>
    <dbReference type="NCBI Taxonomy" id="2762235"/>
    <lineage>
        <taxon>Bacteria</taxon>
        <taxon>Bacillati</taxon>
        <taxon>Bacillota</taxon>
        <taxon>Bacilli</taxon>
        <taxon>Bacillales</taxon>
        <taxon>Bacillaceae</taxon>
        <taxon>Psychrobacillus</taxon>
    </lineage>
</organism>
<proteinExistence type="predicted"/>
<evidence type="ECO:0000313" key="2">
    <source>
        <dbReference type="Proteomes" id="UP000640786"/>
    </source>
</evidence>